<dbReference type="PANTHER" id="PTHR45722:SF2">
    <property type="entry name" value="LARGE RIBOSOMAL SUBUNIT PROTEIN UL29-RELATED"/>
    <property type="match status" value="1"/>
</dbReference>
<keyword evidence="4" id="KW-0175">Coiled coil</keyword>
<dbReference type="PANTHER" id="PTHR45722">
    <property type="entry name" value="60S RIBOSOMAL PROTEIN L35"/>
    <property type="match status" value="1"/>
</dbReference>
<dbReference type="GO" id="GO:0006412">
    <property type="term" value="P:translation"/>
    <property type="evidence" value="ECO:0007669"/>
    <property type="project" value="InterPro"/>
</dbReference>
<dbReference type="Pfam" id="PF00831">
    <property type="entry name" value="Ribosomal_L29"/>
    <property type="match status" value="1"/>
</dbReference>
<protein>
    <submittedName>
        <fullName evidence="5">Uncharacterized protein</fullName>
    </submittedName>
</protein>
<dbReference type="GO" id="GO:0003735">
    <property type="term" value="F:structural constituent of ribosome"/>
    <property type="evidence" value="ECO:0007669"/>
    <property type="project" value="InterPro"/>
</dbReference>
<comment type="similarity">
    <text evidence="1">Belongs to the universal ribosomal protein uL29 family.</text>
</comment>
<dbReference type="EMBL" id="BTGU01000001">
    <property type="protein sequence ID" value="GMN24377.1"/>
    <property type="molecule type" value="Genomic_DNA"/>
</dbReference>
<evidence type="ECO:0000256" key="4">
    <source>
        <dbReference type="SAM" id="Coils"/>
    </source>
</evidence>
<evidence type="ECO:0000313" key="6">
    <source>
        <dbReference type="Proteomes" id="UP001187192"/>
    </source>
</evidence>
<keyword evidence="3" id="KW-0687">Ribonucleoprotein</keyword>
<gene>
    <name evidence="5" type="ORF">TIFTF001_000534</name>
</gene>
<feature type="coiled-coil region" evidence="4">
    <location>
        <begin position="1"/>
        <end position="36"/>
    </location>
</feature>
<comment type="caution">
    <text evidence="5">The sequence shown here is derived from an EMBL/GenBank/DDBJ whole genome shotgun (WGS) entry which is preliminary data.</text>
</comment>
<evidence type="ECO:0000313" key="5">
    <source>
        <dbReference type="EMBL" id="GMN24377.1"/>
    </source>
</evidence>
<dbReference type="InterPro" id="IPR045059">
    <property type="entry name" value="Ribosomal_uL29_euk"/>
</dbReference>
<dbReference type="SUPFAM" id="SSF46561">
    <property type="entry name" value="Ribosomal protein L29 (L29p)"/>
    <property type="match status" value="1"/>
</dbReference>
<evidence type="ECO:0000256" key="3">
    <source>
        <dbReference type="ARBA" id="ARBA00023274"/>
    </source>
</evidence>
<evidence type="ECO:0000256" key="1">
    <source>
        <dbReference type="ARBA" id="ARBA00009254"/>
    </source>
</evidence>
<dbReference type="InterPro" id="IPR001854">
    <property type="entry name" value="Ribosomal_uL29"/>
</dbReference>
<keyword evidence="6" id="KW-1185">Reference proteome</keyword>
<name>A0AA87YXQ8_FICCA</name>
<dbReference type="Proteomes" id="UP001187192">
    <property type="component" value="Unassembled WGS sequence"/>
</dbReference>
<accession>A0AA87YXQ8</accession>
<proteinExistence type="inferred from homology"/>
<dbReference type="InterPro" id="IPR036049">
    <property type="entry name" value="Ribosomal_uL29_sf"/>
</dbReference>
<reference evidence="5" key="1">
    <citation type="submission" date="2023-07" db="EMBL/GenBank/DDBJ databases">
        <title>draft genome sequence of fig (Ficus carica).</title>
        <authorList>
            <person name="Takahashi T."/>
            <person name="Nishimura K."/>
        </authorList>
    </citation>
    <scope>NUCLEOTIDE SEQUENCE</scope>
</reference>
<dbReference type="Gene3D" id="1.10.287.310">
    <property type="match status" value="1"/>
</dbReference>
<dbReference type="NCBIfam" id="TIGR00012">
    <property type="entry name" value="L29"/>
    <property type="match status" value="1"/>
</dbReference>
<dbReference type="GO" id="GO:0003729">
    <property type="term" value="F:mRNA binding"/>
    <property type="evidence" value="ECO:0007669"/>
    <property type="project" value="TreeGrafter"/>
</dbReference>
<evidence type="ECO:0000256" key="2">
    <source>
        <dbReference type="ARBA" id="ARBA00022980"/>
    </source>
</evidence>
<organism evidence="5 6">
    <name type="scientific">Ficus carica</name>
    <name type="common">Common fig</name>
    <dbReference type="NCBI Taxonomy" id="3494"/>
    <lineage>
        <taxon>Eukaryota</taxon>
        <taxon>Viridiplantae</taxon>
        <taxon>Streptophyta</taxon>
        <taxon>Embryophyta</taxon>
        <taxon>Tracheophyta</taxon>
        <taxon>Spermatophyta</taxon>
        <taxon>Magnoliopsida</taxon>
        <taxon>eudicotyledons</taxon>
        <taxon>Gunneridae</taxon>
        <taxon>Pentapetalae</taxon>
        <taxon>rosids</taxon>
        <taxon>fabids</taxon>
        <taxon>Rosales</taxon>
        <taxon>Moraceae</taxon>
        <taxon>Ficeae</taxon>
        <taxon>Ficus</taxon>
    </lineage>
</organism>
<sequence>MEKARIKVHELRNKNKAELQNQLKDLKAELALLRVAKVTGGAPNKLSKMCLTICLNGGRLQKGGEAFDSAGLDGDFAEAEGRSEGSLQDKEVFAARSASQEDQGHQEASHQAPDANLVISVLGTRFGANSFVFKGVLEDRKREEERDILSKEKVCN</sequence>
<dbReference type="GO" id="GO:0022625">
    <property type="term" value="C:cytosolic large ribosomal subunit"/>
    <property type="evidence" value="ECO:0007669"/>
    <property type="project" value="InterPro"/>
</dbReference>
<dbReference type="AlphaFoldDB" id="A0AA87YXQ8"/>
<keyword evidence="2" id="KW-0689">Ribosomal protein</keyword>
<dbReference type="GO" id="GO:0000463">
    <property type="term" value="P:maturation of LSU-rRNA from tricistronic rRNA transcript (SSU-rRNA, 5.8S rRNA, LSU-rRNA)"/>
    <property type="evidence" value="ECO:0007669"/>
    <property type="project" value="InterPro"/>
</dbReference>